<organism evidence="1 2">
    <name type="scientific">Mycolicibacterium murale</name>
    <dbReference type="NCBI Taxonomy" id="182220"/>
    <lineage>
        <taxon>Bacteria</taxon>
        <taxon>Bacillati</taxon>
        <taxon>Actinomycetota</taxon>
        <taxon>Actinomycetes</taxon>
        <taxon>Mycobacteriales</taxon>
        <taxon>Mycobacteriaceae</taxon>
        <taxon>Mycolicibacterium</taxon>
    </lineage>
</organism>
<name>A0A7I9WGT4_9MYCO</name>
<dbReference type="Pfam" id="PF07722">
    <property type="entry name" value="Peptidase_C26"/>
    <property type="match status" value="1"/>
</dbReference>
<accession>A0A7I9WGT4</accession>
<reference evidence="1 2" key="1">
    <citation type="journal article" date="2019" name="Emerg. Microbes Infect.">
        <title>Comprehensive subspecies identification of 175 nontuberculous mycobacteria species based on 7547 genomic profiles.</title>
        <authorList>
            <person name="Matsumoto Y."/>
            <person name="Kinjo T."/>
            <person name="Motooka D."/>
            <person name="Nabeya D."/>
            <person name="Jung N."/>
            <person name="Uechi K."/>
            <person name="Horii T."/>
            <person name="Iida T."/>
            <person name="Fujita J."/>
            <person name="Nakamura S."/>
        </authorList>
    </citation>
    <scope>NUCLEOTIDE SEQUENCE [LARGE SCALE GENOMIC DNA]</scope>
    <source>
        <strain evidence="1 2">JCM 13392</strain>
    </source>
</reference>
<evidence type="ECO:0000313" key="1">
    <source>
        <dbReference type="EMBL" id="GFG56739.1"/>
    </source>
</evidence>
<dbReference type="InterPro" id="IPR011697">
    <property type="entry name" value="Peptidase_C26"/>
</dbReference>
<dbReference type="Gene3D" id="3.40.50.880">
    <property type="match status" value="1"/>
</dbReference>
<gene>
    <name evidence="1" type="ORF">MMUR_08750</name>
</gene>
<dbReference type="InterPro" id="IPR029062">
    <property type="entry name" value="Class_I_gatase-like"/>
</dbReference>
<evidence type="ECO:0000313" key="2">
    <source>
        <dbReference type="Proteomes" id="UP000465241"/>
    </source>
</evidence>
<keyword evidence="2" id="KW-1185">Reference proteome</keyword>
<keyword evidence="1" id="KW-0378">Hydrolase</keyword>
<sequence>MTPPIIGVCTAFEIAQWGFWKQEAAIVPSTYITKIRLAGGMPVGLIPDERAAEDPAMIIDRLDGLLLIGGVDVEPEFYGEKKSERTEATEPRRDLFELSLARRAMEQDIPVLGVCRGMQILNVATGGTLHQHLGDVGFAEHRRSPGRLDSATFHEIEVQPGTHAASLSGSGVQVVNSHHHQGVDRLGDGAVVTARSLPDQLPEALEWPDRRYVLGVQWHPEVIELEHALTDFVRSAAYALEGNHRA</sequence>
<protein>
    <submittedName>
        <fullName evidence="1">Gamma-glutamyl-gamma-aminobutyrate hydrolase</fullName>
    </submittedName>
</protein>
<dbReference type="RefSeq" id="WP_193488261.1">
    <property type="nucleotide sequence ID" value="NZ_BAAAMC010000009.1"/>
</dbReference>
<dbReference type="PROSITE" id="PS51273">
    <property type="entry name" value="GATASE_TYPE_1"/>
    <property type="match status" value="1"/>
</dbReference>
<dbReference type="GO" id="GO:0033969">
    <property type="term" value="F:gamma-glutamyl-gamma-aminobutyrate hydrolase activity"/>
    <property type="evidence" value="ECO:0007669"/>
    <property type="project" value="TreeGrafter"/>
</dbReference>
<dbReference type="CDD" id="cd01745">
    <property type="entry name" value="GATase1_2"/>
    <property type="match status" value="1"/>
</dbReference>
<dbReference type="SUPFAM" id="SSF52317">
    <property type="entry name" value="Class I glutamine amidotransferase-like"/>
    <property type="match status" value="1"/>
</dbReference>
<dbReference type="PANTHER" id="PTHR43235:SF1">
    <property type="entry name" value="GLUTAMINE AMIDOTRANSFERASE PB2B2.05-RELATED"/>
    <property type="match status" value="1"/>
</dbReference>
<dbReference type="EMBL" id="BLKT01000003">
    <property type="protein sequence ID" value="GFG56739.1"/>
    <property type="molecule type" value="Genomic_DNA"/>
</dbReference>
<dbReference type="Proteomes" id="UP000465241">
    <property type="component" value="Unassembled WGS sequence"/>
</dbReference>
<dbReference type="AlphaFoldDB" id="A0A7I9WGT4"/>
<dbReference type="GO" id="GO:0006598">
    <property type="term" value="P:polyamine catabolic process"/>
    <property type="evidence" value="ECO:0007669"/>
    <property type="project" value="TreeGrafter"/>
</dbReference>
<dbReference type="GO" id="GO:0005829">
    <property type="term" value="C:cytosol"/>
    <property type="evidence" value="ECO:0007669"/>
    <property type="project" value="TreeGrafter"/>
</dbReference>
<proteinExistence type="predicted"/>
<comment type="caution">
    <text evidence="1">The sequence shown here is derived from an EMBL/GenBank/DDBJ whole genome shotgun (WGS) entry which is preliminary data.</text>
</comment>
<dbReference type="InterPro" id="IPR044668">
    <property type="entry name" value="PuuD-like"/>
</dbReference>
<dbReference type="PANTHER" id="PTHR43235">
    <property type="entry name" value="GLUTAMINE AMIDOTRANSFERASE PB2B2.05-RELATED"/>
    <property type="match status" value="1"/>
</dbReference>